<feature type="signal peptide" evidence="1">
    <location>
        <begin position="1"/>
        <end position="19"/>
    </location>
</feature>
<dbReference type="HOGENOM" id="CLU_2039392_0_0_1"/>
<evidence type="ECO:0000313" key="5">
    <source>
        <dbReference type="Proteomes" id="UP000281549"/>
    </source>
</evidence>
<gene>
    <name evidence="2" type="ORF">O9G_001595</name>
    <name evidence="3" type="ORF">ROZALSC1DRAFT_28424</name>
</gene>
<accession>A0A075AXH8</accession>
<evidence type="ECO:0000256" key="1">
    <source>
        <dbReference type="SAM" id="SignalP"/>
    </source>
</evidence>
<sequence>MYIWGLVLLTPIATGYVISNEVKNPCPRGGDWQLAKDVIPMFNEYDVSCYTKGSCDAPDVQRTLRHWIYDRDGRSFKLPDGGDGCTVCGRGKRYDGKKCRRLSDAPAGRGAHIPNMPGNIN</sequence>
<evidence type="ECO:0000313" key="3">
    <source>
        <dbReference type="EMBL" id="RKP20048.1"/>
    </source>
</evidence>
<proteinExistence type="predicted"/>
<dbReference type="Proteomes" id="UP000281549">
    <property type="component" value="Unassembled WGS sequence"/>
</dbReference>
<dbReference type="AlphaFoldDB" id="A0A075AXH8"/>
<keyword evidence="4" id="KW-1185">Reference proteome</keyword>
<dbReference type="EMBL" id="KE561068">
    <property type="protein sequence ID" value="EPZ33244.1"/>
    <property type="molecule type" value="Genomic_DNA"/>
</dbReference>
<organism evidence="2 4">
    <name type="scientific">Rozella allomycis (strain CSF55)</name>
    <dbReference type="NCBI Taxonomy" id="988480"/>
    <lineage>
        <taxon>Eukaryota</taxon>
        <taxon>Fungi</taxon>
        <taxon>Fungi incertae sedis</taxon>
        <taxon>Cryptomycota</taxon>
        <taxon>Cryptomycota incertae sedis</taxon>
        <taxon>Rozella</taxon>
    </lineage>
</organism>
<dbReference type="EMBL" id="ML005120">
    <property type="protein sequence ID" value="RKP20048.1"/>
    <property type="molecule type" value="Genomic_DNA"/>
</dbReference>
<reference evidence="2 4" key="1">
    <citation type="journal article" date="2013" name="Curr. Biol.">
        <title>Shared signatures of parasitism and phylogenomics unite Cryptomycota and microsporidia.</title>
        <authorList>
            <person name="James T.Y."/>
            <person name="Pelin A."/>
            <person name="Bonen L."/>
            <person name="Ahrendt S."/>
            <person name="Sain D."/>
            <person name="Corradi N."/>
            <person name="Stajich J.E."/>
        </authorList>
    </citation>
    <scope>NUCLEOTIDE SEQUENCE [LARGE SCALE GENOMIC DNA]</scope>
    <source>
        <strain evidence="2">CSF55</strain>
        <strain evidence="2">CSF55</strain>
    </source>
</reference>
<name>A0A075AXH8_ROZAC</name>
<dbReference type="Proteomes" id="UP000030755">
    <property type="component" value="Unassembled WGS sequence"/>
</dbReference>
<evidence type="ECO:0000313" key="4">
    <source>
        <dbReference type="Proteomes" id="UP000030755"/>
    </source>
</evidence>
<reference evidence="5" key="2">
    <citation type="journal article" date="2018" name="Nat. Microbiol.">
        <title>Leveraging single-cell genomics to expand the fungal tree of life.</title>
        <authorList>
            <person name="Ahrendt S.R."/>
            <person name="Quandt C.A."/>
            <person name="Ciobanu D."/>
            <person name="Clum A."/>
            <person name="Salamov A."/>
            <person name="Andreopoulos B."/>
            <person name="Cheng J.F."/>
            <person name="Woyke T."/>
            <person name="Pelin A."/>
            <person name="Henrissat B."/>
            <person name="Reynolds N.K."/>
            <person name="Benny G.L."/>
            <person name="Smith M.E."/>
            <person name="James T.Y."/>
            <person name="Grigoriev I.V."/>
        </authorList>
    </citation>
    <scope>NUCLEOTIDE SEQUENCE [LARGE SCALE GENOMIC DNA]</scope>
    <source>
        <strain evidence="5">CSF55</strain>
    </source>
</reference>
<feature type="chain" id="PRO_5040665206" evidence="1">
    <location>
        <begin position="20"/>
        <end position="121"/>
    </location>
</feature>
<reference evidence="3" key="3">
    <citation type="submission" date="2018-08" db="EMBL/GenBank/DDBJ databases">
        <title>Leveraging single-cell genomics to expand the Fungal Tree of Life.</title>
        <authorList>
            <consortium name="DOE Joint Genome Institute"/>
            <person name="Ahrendt S.R."/>
            <person name="Quandt C.A."/>
            <person name="Ciobanu D."/>
            <person name="Clum A."/>
            <person name="Salamov A."/>
            <person name="Andreopoulos B."/>
            <person name="Cheng J.-F."/>
            <person name="Woyke T."/>
            <person name="Pelin A."/>
            <person name="Henrissat B."/>
            <person name="Reynolds N."/>
            <person name="Benny G.L."/>
            <person name="Smith M.E."/>
            <person name="James T.Y."/>
            <person name="Grigoriev I.V."/>
        </authorList>
    </citation>
    <scope>NUCLEOTIDE SEQUENCE</scope>
    <source>
        <strain evidence="3">CSF55</strain>
    </source>
</reference>
<evidence type="ECO:0000313" key="2">
    <source>
        <dbReference type="EMBL" id="EPZ33244.1"/>
    </source>
</evidence>
<protein>
    <submittedName>
        <fullName evidence="2">Uncharacterized protein</fullName>
    </submittedName>
</protein>
<keyword evidence="1" id="KW-0732">Signal</keyword>